<dbReference type="InterPro" id="IPR004360">
    <property type="entry name" value="Glyas_Fos-R_dOase_dom"/>
</dbReference>
<keyword evidence="4" id="KW-1185">Reference proteome</keyword>
<dbReference type="SUPFAM" id="SSF54593">
    <property type="entry name" value="Glyoxalase/Bleomycin resistance protein/Dihydroxybiphenyl dioxygenase"/>
    <property type="match status" value="1"/>
</dbReference>
<evidence type="ECO:0000256" key="1">
    <source>
        <dbReference type="ARBA" id="ARBA00023251"/>
    </source>
</evidence>
<evidence type="ECO:0000259" key="2">
    <source>
        <dbReference type="Pfam" id="PF00903"/>
    </source>
</evidence>
<protein>
    <submittedName>
        <fullName evidence="3">Catechol 2,3-dioxygenase-like lactoylglutathione lyase family enzyme</fullName>
    </submittedName>
</protein>
<organism evidence="3 4">
    <name type="scientific">Martelella mediterranea</name>
    <dbReference type="NCBI Taxonomy" id="293089"/>
    <lineage>
        <taxon>Bacteria</taxon>
        <taxon>Pseudomonadati</taxon>
        <taxon>Pseudomonadota</taxon>
        <taxon>Alphaproteobacteria</taxon>
        <taxon>Hyphomicrobiales</taxon>
        <taxon>Aurantimonadaceae</taxon>
        <taxon>Martelella</taxon>
    </lineage>
</organism>
<dbReference type="OrthoDB" id="9804907at2"/>
<proteinExistence type="predicted"/>
<dbReference type="EMBL" id="SMAR01000007">
    <property type="protein sequence ID" value="TCT41092.1"/>
    <property type="molecule type" value="Genomic_DNA"/>
</dbReference>
<dbReference type="GO" id="GO:0016829">
    <property type="term" value="F:lyase activity"/>
    <property type="evidence" value="ECO:0007669"/>
    <property type="project" value="UniProtKB-KW"/>
</dbReference>
<evidence type="ECO:0000313" key="4">
    <source>
        <dbReference type="Proteomes" id="UP000295097"/>
    </source>
</evidence>
<sequence>MENALVPELEISDLRTSLDFYVNLIGFSIVYQRPEEGFAFLQLGAAQLMLDTVGMGRTFDGVADGLSGRGVNFQIEVTDPDHIVRVLADAEWPLFLPIEEKWYRRGSEEVGNRQFCVRDPDGYLLRLTRSLGARPGTVSDH</sequence>
<name>A0A4V2V4P4_9HYPH</name>
<comment type="caution">
    <text evidence="3">The sequence shown here is derived from an EMBL/GenBank/DDBJ whole genome shotgun (WGS) entry which is preliminary data.</text>
</comment>
<evidence type="ECO:0000313" key="3">
    <source>
        <dbReference type="EMBL" id="TCT41092.1"/>
    </source>
</evidence>
<gene>
    <name evidence="3" type="ORF">EDC90_100768</name>
</gene>
<dbReference type="InterPro" id="IPR029068">
    <property type="entry name" value="Glyas_Bleomycin-R_OHBP_Dase"/>
</dbReference>
<dbReference type="Pfam" id="PF00903">
    <property type="entry name" value="Glyoxalase"/>
    <property type="match status" value="1"/>
</dbReference>
<keyword evidence="1" id="KW-0046">Antibiotic resistance</keyword>
<reference evidence="3 4" key="1">
    <citation type="submission" date="2019-03" db="EMBL/GenBank/DDBJ databases">
        <title>Freshwater and sediment microbial communities from various areas in North America, analyzing microbe dynamics in response to fracking.</title>
        <authorList>
            <person name="Lamendella R."/>
        </authorList>
    </citation>
    <scope>NUCLEOTIDE SEQUENCE [LARGE SCALE GENOMIC DNA]</scope>
    <source>
        <strain evidence="3 4">175.2</strain>
    </source>
</reference>
<dbReference type="RefSeq" id="WP_132309804.1">
    <property type="nucleotide sequence ID" value="NZ_SMAR01000007.1"/>
</dbReference>
<keyword evidence="3" id="KW-0560">Oxidoreductase</keyword>
<dbReference type="AlphaFoldDB" id="A0A4V2V4P4"/>
<dbReference type="Proteomes" id="UP000295097">
    <property type="component" value="Unassembled WGS sequence"/>
</dbReference>
<dbReference type="GO" id="GO:0046677">
    <property type="term" value="P:response to antibiotic"/>
    <property type="evidence" value="ECO:0007669"/>
    <property type="project" value="UniProtKB-KW"/>
</dbReference>
<dbReference type="GO" id="GO:0051213">
    <property type="term" value="F:dioxygenase activity"/>
    <property type="evidence" value="ECO:0007669"/>
    <property type="project" value="UniProtKB-KW"/>
</dbReference>
<dbReference type="InterPro" id="IPR000335">
    <property type="entry name" value="Bleomycin-R"/>
</dbReference>
<accession>A0A4V2V4P4</accession>
<feature type="domain" description="Glyoxalase/fosfomycin resistance/dioxygenase" evidence="2">
    <location>
        <begin position="12"/>
        <end position="126"/>
    </location>
</feature>
<dbReference type="Gene3D" id="3.10.180.10">
    <property type="entry name" value="2,3-Dihydroxybiphenyl 1,2-Dioxygenase, domain 1"/>
    <property type="match status" value="1"/>
</dbReference>
<keyword evidence="3" id="KW-0223">Dioxygenase</keyword>
<keyword evidence="3" id="KW-0456">Lyase</keyword>
<dbReference type="CDD" id="cd08349">
    <property type="entry name" value="BLMA_like"/>
    <property type="match status" value="1"/>
</dbReference>